<evidence type="ECO:0000313" key="2">
    <source>
        <dbReference type="Proteomes" id="UP000620874"/>
    </source>
</evidence>
<name>A0ABR8YCT7_9BACT</name>
<sequence length="191" mass="22152">MKCLLTILVCMMGVFGYAQKWVVKSNLLYDVTTTMNVAAEVSLSPKWTFDMSANWNPWDFSANKKWKQLSFQPEVRYWFCETFNGHFVGAHLLGGIYNMGNWNTGFTFLGTDFGQLQDYRFEGWMLGAGIAYGYQWLLSRHWSLEAEIGIGYVYSRYDKYECPHCGDLLEENKPHNYFGPTKAAINLIYVF</sequence>
<dbReference type="Pfam" id="PF12099">
    <property type="entry name" value="DUF3575"/>
    <property type="match status" value="1"/>
</dbReference>
<dbReference type="EMBL" id="JACSPP010000080">
    <property type="protein sequence ID" value="MBD8041921.1"/>
    <property type="molecule type" value="Genomic_DNA"/>
</dbReference>
<dbReference type="RefSeq" id="WP_087396776.1">
    <property type="nucleotide sequence ID" value="NZ_JACSPP010000080.1"/>
</dbReference>
<accession>A0ABR8YCT7</accession>
<evidence type="ECO:0000313" key="1">
    <source>
        <dbReference type="EMBL" id="MBD8041921.1"/>
    </source>
</evidence>
<protein>
    <submittedName>
        <fullName evidence="1">DUF3575 domain-containing protein</fullName>
    </submittedName>
</protein>
<dbReference type="InterPro" id="IPR036709">
    <property type="entry name" value="Autotransporte_beta_dom_sf"/>
</dbReference>
<keyword evidence="2" id="KW-1185">Reference proteome</keyword>
<dbReference type="InterPro" id="IPR021958">
    <property type="entry name" value="DUF3575"/>
</dbReference>
<dbReference type="Proteomes" id="UP000620874">
    <property type="component" value="Unassembled WGS sequence"/>
</dbReference>
<gene>
    <name evidence="1" type="ORF">H9625_16050</name>
</gene>
<dbReference type="SUPFAM" id="SSF103515">
    <property type="entry name" value="Autotransporter"/>
    <property type="match status" value="1"/>
</dbReference>
<comment type="caution">
    <text evidence="1">The sequence shown here is derived from an EMBL/GenBank/DDBJ whole genome shotgun (WGS) entry which is preliminary data.</text>
</comment>
<reference evidence="1 2" key="1">
    <citation type="submission" date="2020-08" db="EMBL/GenBank/DDBJ databases">
        <title>A Genomic Blueprint of the Chicken Gut Microbiome.</title>
        <authorList>
            <person name="Gilroy R."/>
            <person name="Ravi A."/>
            <person name="Getino M."/>
            <person name="Pursley I."/>
            <person name="Horton D.L."/>
            <person name="Alikhan N.-F."/>
            <person name="Baker D."/>
            <person name="Gharbi K."/>
            <person name="Hall N."/>
            <person name="Watson M."/>
            <person name="Adriaenssens E.M."/>
            <person name="Foster-Nyarko E."/>
            <person name="Jarju S."/>
            <person name="Secka A."/>
            <person name="Antonio M."/>
            <person name="Oren A."/>
            <person name="Chaudhuri R."/>
            <person name="La Ragione R.M."/>
            <person name="Hildebrand F."/>
            <person name="Pallen M.J."/>
        </authorList>
    </citation>
    <scope>NUCLEOTIDE SEQUENCE [LARGE SCALE GENOMIC DNA]</scope>
    <source>
        <strain evidence="1 2">Sa1CVN1</strain>
    </source>
</reference>
<organism evidence="1 2">
    <name type="scientific">Phocaeicola intestinalis</name>
    <dbReference type="NCBI Taxonomy" id="2762212"/>
    <lineage>
        <taxon>Bacteria</taxon>
        <taxon>Pseudomonadati</taxon>
        <taxon>Bacteroidota</taxon>
        <taxon>Bacteroidia</taxon>
        <taxon>Bacteroidales</taxon>
        <taxon>Bacteroidaceae</taxon>
        <taxon>Phocaeicola</taxon>
    </lineage>
</organism>
<proteinExistence type="predicted"/>